<dbReference type="GO" id="GO:0009398">
    <property type="term" value="P:FMN biosynthetic process"/>
    <property type="evidence" value="ECO:0007669"/>
    <property type="project" value="UniProtKB-UniRule"/>
</dbReference>
<evidence type="ECO:0000256" key="5">
    <source>
        <dbReference type="ARBA" id="ARBA00022643"/>
    </source>
</evidence>
<dbReference type="InterPro" id="IPR015865">
    <property type="entry name" value="Riboflavin_kinase_bac/euk"/>
</dbReference>
<dbReference type="InterPro" id="IPR015864">
    <property type="entry name" value="FAD_synthase"/>
</dbReference>
<evidence type="ECO:0000313" key="17">
    <source>
        <dbReference type="EMBL" id="RKF20918.1"/>
    </source>
</evidence>
<accession>A0A420EJS8</accession>
<reference evidence="17 18" key="1">
    <citation type="submission" date="2018-09" db="EMBL/GenBank/DDBJ databases">
        <authorList>
            <person name="Wang Z."/>
        </authorList>
    </citation>
    <scope>NUCLEOTIDE SEQUENCE [LARGE SCALE GENOMIC DNA]</scope>
    <source>
        <strain evidence="17 18">ALS 81</strain>
    </source>
</reference>
<dbReference type="SUPFAM" id="SSF52374">
    <property type="entry name" value="Nucleotidylyl transferase"/>
    <property type="match status" value="1"/>
</dbReference>
<dbReference type="InterPro" id="IPR023468">
    <property type="entry name" value="Riboflavin_kinase"/>
</dbReference>
<dbReference type="PANTHER" id="PTHR22749:SF6">
    <property type="entry name" value="RIBOFLAVIN KINASE"/>
    <property type="match status" value="1"/>
</dbReference>
<dbReference type="UniPathway" id="UPA00277">
    <property type="reaction ID" value="UER00407"/>
</dbReference>
<evidence type="ECO:0000256" key="10">
    <source>
        <dbReference type="ARBA" id="ARBA00022827"/>
    </source>
</evidence>
<evidence type="ECO:0000256" key="11">
    <source>
        <dbReference type="ARBA" id="ARBA00022840"/>
    </source>
</evidence>
<feature type="domain" description="Riboflavin kinase" evidence="16">
    <location>
        <begin position="183"/>
        <end position="309"/>
    </location>
</feature>
<dbReference type="NCBIfam" id="TIGR00083">
    <property type="entry name" value="ribF"/>
    <property type="match status" value="1"/>
</dbReference>
<dbReference type="GO" id="GO:0008531">
    <property type="term" value="F:riboflavin kinase activity"/>
    <property type="evidence" value="ECO:0007669"/>
    <property type="project" value="UniProtKB-UniRule"/>
</dbReference>
<dbReference type="Gene3D" id="2.40.30.30">
    <property type="entry name" value="Riboflavin kinase-like"/>
    <property type="match status" value="1"/>
</dbReference>
<keyword evidence="4 15" id="KW-0285">Flavoprotein</keyword>
<comment type="catalytic activity">
    <reaction evidence="13 15">
        <text>riboflavin + ATP = FMN + ADP + H(+)</text>
        <dbReference type="Rhea" id="RHEA:14357"/>
        <dbReference type="ChEBI" id="CHEBI:15378"/>
        <dbReference type="ChEBI" id="CHEBI:30616"/>
        <dbReference type="ChEBI" id="CHEBI:57986"/>
        <dbReference type="ChEBI" id="CHEBI:58210"/>
        <dbReference type="ChEBI" id="CHEBI:456216"/>
        <dbReference type="EC" id="2.7.1.26"/>
    </reaction>
</comment>
<dbReference type="NCBIfam" id="NF004163">
    <property type="entry name" value="PRK05627.1-6"/>
    <property type="match status" value="1"/>
</dbReference>
<evidence type="ECO:0000256" key="12">
    <source>
        <dbReference type="ARBA" id="ARBA00023268"/>
    </source>
</evidence>
<dbReference type="GO" id="GO:0003919">
    <property type="term" value="F:FMN adenylyltransferase activity"/>
    <property type="evidence" value="ECO:0007669"/>
    <property type="project" value="UniProtKB-UniRule"/>
</dbReference>
<dbReference type="InterPro" id="IPR002606">
    <property type="entry name" value="Riboflavin_kinase_bac"/>
</dbReference>
<dbReference type="EMBL" id="RAQO01000003">
    <property type="protein sequence ID" value="RKF20918.1"/>
    <property type="molecule type" value="Genomic_DNA"/>
</dbReference>
<evidence type="ECO:0000256" key="14">
    <source>
        <dbReference type="ARBA" id="ARBA00049494"/>
    </source>
</evidence>
<dbReference type="InterPro" id="IPR014729">
    <property type="entry name" value="Rossmann-like_a/b/a_fold"/>
</dbReference>
<evidence type="ECO:0000313" key="18">
    <source>
        <dbReference type="Proteomes" id="UP000286482"/>
    </source>
</evidence>
<dbReference type="EC" id="2.7.1.26" evidence="15"/>
<keyword evidence="11 15" id="KW-0067">ATP-binding</keyword>
<dbReference type="NCBIfam" id="NF004159">
    <property type="entry name" value="PRK05627.1-2"/>
    <property type="match status" value="1"/>
</dbReference>
<evidence type="ECO:0000256" key="7">
    <source>
        <dbReference type="ARBA" id="ARBA00022695"/>
    </source>
</evidence>
<evidence type="ECO:0000256" key="8">
    <source>
        <dbReference type="ARBA" id="ARBA00022741"/>
    </source>
</evidence>
<evidence type="ECO:0000256" key="4">
    <source>
        <dbReference type="ARBA" id="ARBA00022630"/>
    </source>
</evidence>
<dbReference type="GO" id="GO:0005524">
    <property type="term" value="F:ATP binding"/>
    <property type="evidence" value="ECO:0007669"/>
    <property type="project" value="UniProtKB-UniRule"/>
</dbReference>
<dbReference type="PANTHER" id="PTHR22749">
    <property type="entry name" value="RIBOFLAVIN KINASE/FMN ADENYLYLTRANSFERASE"/>
    <property type="match status" value="1"/>
</dbReference>
<dbReference type="AlphaFoldDB" id="A0A420EJS8"/>
<dbReference type="NCBIfam" id="NF004162">
    <property type="entry name" value="PRK05627.1-5"/>
    <property type="match status" value="1"/>
</dbReference>
<dbReference type="Proteomes" id="UP000286482">
    <property type="component" value="Unassembled WGS sequence"/>
</dbReference>
<keyword evidence="18" id="KW-1185">Reference proteome</keyword>
<dbReference type="OrthoDB" id="9803667at2"/>
<dbReference type="SMART" id="SM00904">
    <property type="entry name" value="Flavokinase"/>
    <property type="match status" value="1"/>
</dbReference>
<dbReference type="RefSeq" id="WP_120353446.1">
    <property type="nucleotide sequence ID" value="NZ_RAQO01000003.1"/>
</dbReference>
<evidence type="ECO:0000256" key="2">
    <source>
        <dbReference type="ARBA" id="ARBA00004726"/>
    </source>
</evidence>
<comment type="function">
    <text evidence="1">Catalyzes the phosphorylation of riboflavin to FMN followed by the adenylation of FMN to FAD.</text>
</comment>
<dbReference type="SUPFAM" id="SSF82114">
    <property type="entry name" value="Riboflavin kinase-like"/>
    <property type="match status" value="1"/>
</dbReference>
<protein>
    <recommendedName>
        <fullName evidence="15">Riboflavin biosynthesis protein</fullName>
    </recommendedName>
    <domain>
        <recommendedName>
            <fullName evidence="15">Riboflavin kinase</fullName>
            <ecNumber evidence="15">2.7.1.26</ecNumber>
        </recommendedName>
        <alternativeName>
            <fullName evidence="15">Flavokinase</fullName>
        </alternativeName>
    </domain>
    <domain>
        <recommendedName>
            <fullName evidence="15">FMN adenylyltransferase</fullName>
            <ecNumber evidence="15">2.7.7.2</ecNumber>
        </recommendedName>
        <alternativeName>
            <fullName evidence="15">FAD pyrophosphorylase</fullName>
        </alternativeName>
        <alternativeName>
            <fullName evidence="15">FAD synthase</fullName>
        </alternativeName>
    </domain>
</protein>
<dbReference type="GO" id="GO:0009231">
    <property type="term" value="P:riboflavin biosynthetic process"/>
    <property type="evidence" value="ECO:0007669"/>
    <property type="project" value="InterPro"/>
</dbReference>
<sequence>MQLIRGIHNIQAQHHGCVLSIGNFDGVHLGHQQVLQHLVVKAKQLGLPSLVMLFEPQPLEFFAPDKAPARLCTFREKYQLLKSLGIDRVLCIRFNQRFSDMNASAFMSTLLAKKLGVRYLVVGDDFRFGKAREGDFAALQLAKSKLGFELSATQSFCVANQRVSSTQIRAGLESSDFESAQQQLGRAYAIHGTVVHGRKLGRQLGFPTANIRLNRTRSPLHGVFAVQVSSEDHPEQVWNAVANLGWRPSAGGTELLLEAHLFDFTGSLYSQRLQIVPRLKIRGEQKFDSLEALTQQVENDIQQAKEYFSLATFQSGTIEQ</sequence>
<evidence type="ECO:0000259" key="16">
    <source>
        <dbReference type="SMART" id="SM00904"/>
    </source>
</evidence>
<comment type="pathway">
    <text evidence="2 15">Cofactor biosynthesis; FAD biosynthesis; FAD from FMN: step 1/1.</text>
</comment>
<evidence type="ECO:0000256" key="9">
    <source>
        <dbReference type="ARBA" id="ARBA00022777"/>
    </source>
</evidence>
<name>A0A420EJS8_9ALTE</name>
<gene>
    <name evidence="17" type="ORF">DBZ36_02965</name>
</gene>
<dbReference type="NCBIfam" id="NF004160">
    <property type="entry name" value="PRK05627.1-3"/>
    <property type="match status" value="1"/>
</dbReference>
<dbReference type="EC" id="2.7.7.2" evidence="15"/>
<dbReference type="Pfam" id="PF01687">
    <property type="entry name" value="Flavokinase"/>
    <property type="match status" value="1"/>
</dbReference>
<evidence type="ECO:0000256" key="15">
    <source>
        <dbReference type="PIRNR" id="PIRNR004491"/>
    </source>
</evidence>
<keyword evidence="5 15" id="KW-0288">FMN</keyword>
<evidence type="ECO:0000256" key="6">
    <source>
        <dbReference type="ARBA" id="ARBA00022679"/>
    </source>
</evidence>
<keyword evidence="7 15" id="KW-0548">Nucleotidyltransferase</keyword>
<dbReference type="CDD" id="cd02064">
    <property type="entry name" value="FAD_synthetase_N"/>
    <property type="match status" value="1"/>
</dbReference>
<keyword evidence="8 15" id="KW-0547">Nucleotide-binding</keyword>
<comment type="similarity">
    <text evidence="15">Belongs to the ribF family.</text>
</comment>
<comment type="pathway">
    <text evidence="3 15">Cofactor biosynthesis; FMN biosynthesis; FMN from riboflavin (ATP route): step 1/1.</text>
</comment>
<dbReference type="InterPro" id="IPR023465">
    <property type="entry name" value="Riboflavin_kinase_dom_sf"/>
</dbReference>
<dbReference type="GO" id="GO:0006747">
    <property type="term" value="P:FAD biosynthetic process"/>
    <property type="evidence" value="ECO:0007669"/>
    <property type="project" value="UniProtKB-UniRule"/>
</dbReference>
<dbReference type="FunFam" id="3.40.50.620:FF:000021">
    <property type="entry name" value="Riboflavin biosynthesis protein"/>
    <property type="match status" value="1"/>
</dbReference>
<keyword evidence="9 15" id="KW-0418">Kinase</keyword>
<evidence type="ECO:0000256" key="3">
    <source>
        <dbReference type="ARBA" id="ARBA00005201"/>
    </source>
</evidence>
<evidence type="ECO:0000256" key="13">
    <source>
        <dbReference type="ARBA" id="ARBA00047880"/>
    </source>
</evidence>
<keyword evidence="6 15" id="KW-0808">Transferase</keyword>
<dbReference type="PIRSF" id="PIRSF004491">
    <property type="entry name" value="FAD_Synth"/>
    <property type="match status" value="1"/>
</dbReference>
<comment type="catalytic activity">
    <reaction evidence="14 15">
        <text>FMN + ATP + H(+) = FAD + diphosphate</text>
        <dbReference type="Rhea" id="RHEA:17237"/>
        <dbReference type="ChEBI" id="CHEBI:15378"/>
        <dbReference type="ChEBI" id="CHEBI:30616"/>
        <dbReference type="ChEBI" id="CHEBI:33019"/>
        <dbReference type="ChEBI" id="CHEBI:57692"/>
        <dbReference type="ChEBI" id="CHEBI:58210"/>
        <dbReference type="EC" id="2.7.7.2"/>
    </reaction>
</comment>
<keyword evidence="12" id="KW-0511">Multifunctional enzyme</keyword>
<evidence type="ECO:0000256" key="1">
    <source>
        <dbReference type="ARBA" id="ARBA00002121"/>
    </source>
</evidence>
<organism evidence="17 18">
    <name type="scientific">Alginatibacterium sediminis</name>
    <dbReference type="NCBI Taxonomy" id="2164068"/>
    <lineage>
        <taxon>Bacteria</taxon>
        <taxon>Pseudomonadati</taxon>
        <taxon>Pseudomonadota</taxon>
        <taxon>Gammaproteobacteria</taxon>
        <taxon>Alteromonadales</taxon>
        <taxon>Alteromonadaceae</taxon>
        <taxon>Alginatibacterium</taxon>
    </lineage>
</organism>
<dbReference type="UniPathway" id="UPA00276">
    <property type="reaction ID" value="UER00406"/>
</dbReference>
<dbReference type="Pfam" id="PF06574">
    <property type="entry name" value="FAD_syn"/>
    <property type="match status" value="1"/>
</dbReference>
<keyword evidence="10 15" id="KW-0274">FAD</keyword>
<proteinExistence type="inferred from homology"/>
<comment type="caution">
    <text evidence="17">The sequence shown here is derived from an EMBL/GenBank/DDBJ whole genome shotgun (WGS) entry which is preliminary data.</text>
</comment>
<dbReference type="Gene3D" id="3.40.50.620">
    <property type="entry name" value="HUPs"/>
    <property type="match status" value="1"/>
</dbReference>